<reference evidence="1 2" key="1">
    <citation type="submission" date="2016-10" db="EMBL/GenBank/DDBJ databases">
        <authorList>
            <person name="de Groot N.N."/>
        </authorList>
    </citation>
    <scope>NUCLEOTIDE SEQUENCE [LARGE SCALE GENOMIC DNA]</scope>
    <source>
        <strain evidence="1 2">DSM 15283</strain>
    </source>
</reference>
<keyword evidence="2" id="KW-1185">Reference proteome</keyword>
<dbReference type="RefSeq" id="WP_278247175.1">
    <property type="nucleotide sequence ID" value="NZ_FOTQ01000020.1"/>
</dbReference>
<evidence type="ECO:0000313" key="1">
    <source>
        <dbReference type="EMBL" id="SFM79043.1"/>
    </source>
</evidence>
<proteinExistence type="predicted"/>
<accession>A0A1I4TR72</accession>
<organism evidence="1 2">
    <name type="scientific">Shimia aestuarii</name>
    <dbReference type="NCBI Taxonomy" id="254406"/>
    <lineage>
        <taxon>Bacteria</taxon>
        <taxon>Pseudomonadati</taxon>
        <taxon>Pseudomonadota</taxon>
        <taxon>Alphaproteobacteria</taxon>
        <taxon>Rhodobacterales</taxon>
        <taxon>Roseobacteraceae</taxon>
    </lineage>
</organism>
<protein>
    <submittedName>
        <fullName evidence="1">Uncharacterized protein</fullName>
    </submittedName>
</protein>
<evidence type="ECO:0000313" key="2">
    <source>
        <dbReference type="Proteomes" id="UP000199144"/>
    </source>
</evidence>
<dbReference type="AlphaFoldDB" id="A0A1I4TR72"/>
<dbReference type="Proteomes" id="UP000199144">
    <property type="component" value="Unassembled WGS sequence"/>
</dbReference>
<dbReference type="STRING" id="254406.SAMN04488042_1205"/>
<name>A0A1I4TR72_9RHOB</name>
<sequence length="43" mass="4843">MLIKLLKGLAREARNTPKSRLSWEQEIVATLFAAWVLTLLFGG</sequence>
<dbReference type="EMBL" id="FOTQ01000020">
    <property type="protein sequence ID" value="SFM79043.1"/>
    <property type="molecule type" value="Genomic_DNA"/>
</dbReference>
<gene>
    <name evidence="1" type="ORF">SAMN04488042_1205</name>
</gene>